<gene>
    <name evidence="3" type="ORF">K444DRAFT_652574</name>
</gene>
<dbReference type="PANTHER" id="PTHR34502:SF3">
    <property type="entry name" value="DUF6594 DOMAIN-CONTAINING PROTEIN"/>
    <property type="match status" value="1"/>
</dbReference>
<sequence>MEALRSHLPYWRRSRPGIEEVQTRKIEDYRPGYPRYTALLSSYDPYFLCRDFSKLRARILLLKQDRFSMLEQKLERVDHEEISPLFLGKSRCDGNPERVSLLSEIETRLADYDQFADRTHRMLSFGSAQQRDVKALQNRLDGNGCLAREERAYLTYDRELVSLTPMGDSTIVRLEAWVEDKFIRWWRDFRKARFKSQWIQQTARALLLSLITLLLLMPVIICNSVTKNSLRITIVVISTIAFLLVVLWLTRSRTIELILAGATYATVLIVFVSGTSVV</sequence>
<dbReference type="AlphaFoldDB" id="A0A2J6TCR9"/>
<reference evidence="3 4" key="1">
    <citation type="submission" date="2016-04" db="EMBL/GenBank/DDBJ databases">
        <title>A degradative enzymes factory behind the ericoid mycorrhizal symbiosis.</title>
        <authorList>
            <consortium name="DOE Joint Genome Institute"/>
            <person name="Martino E."/>
            <person name="Morin E."/>
            <person name="Grelet G."/>
            <person name="Kuo A."/>
            <person name="Kohler A."/>
            <person name="Daghino S."/>
            <person name="Barry K."/>
            <person name="Choi C."/>
            <person name="Cichocki N."/>
            <person name="Clum A."/>
            <person name="Copeland A."/>
            <person name="Hainaut M."/>
            <person name="Haridas S."/>
            <person name="Labutti K."/>
            <person name="Lindquist E."/>
            <person name="Lipzen A."/>
            <person name="Khouja H.-R."/>
            <person name="Murat C."/>
            <person name="Ohm R."/>
            <person name="Olson A."/>
            <person name="Spatafora J."/>
            <person name="Veneault-Fourrey C."/>
            <person name="Henrissat B."/>
            <person name="Grigoriev I."/>
            <person name="Martin F."/>
            <person name="Perotto S."/>
        </authorList>
    </citation>
    <scope>NUCLEOTIDE SEQUENCE [LARGE SCALE GENOMIC DNA]</scope>
    <source>
        <strain evidence="3 4">E</strain>
    </source>
</reference>
<dbReference type="InterPro" id="IPR046529">
    <property type="entry name" value="DUF6594"/>
</dbReference>
<dbReference type="PANTHER" id="PTHR34502">
    <property type="entry name" value="DUF6594 DOMAIN-CONTAINING PROTEIN-RELATED"/>
    <property type="match status" value="1"/>
</dbReference>
<name>A0A2J6TCR9_9HELO</name>
<proteinExistence type="predicted"/>
<dbReference type="OrthoDB" id="5341582at2759"/>
<dbReference type="InParanoid" id="A0A2J6TCR9"/>
<accession>A0A2J6TCR9</accession>
<dbReference type="Proteomes" id="UP000235371">
    <property type="component" value="Unassembled WGS sequence"/>
</dbReference>
<evidence type="ECO:0000313" key="4">
    <source>
        <dbReference type="Proteomes" id="UP000235371"/>
    </source>
</evidence>
<feature type="domain" description="DUF6594" evidence="2">
    <location>
        <begin position="33"/>
        <end position="268"/>
    </location>
</feature>
<evidence type="ECO:0000256" key="1">
    <source>
        <dbReference type="SAM" id="Phobius"/>
    </source>
</evidence>
<feature type="transmembrane region" description="Helical" evidence="1">
    <location>
        <begin position="205"/>
        <end position="226"/>
    </location>
</feature>
<dbReference type="STRING" id="1095630.A0A2J6TCR9"/>
<protein>
    <recommendedName>
        <fullName evidence="2">DUF6594 domain-containing protein</fullName>
    </recommendedName>
</protein>
<evidence type="ECO:0000313" key="3">
    <source>
        <dbReference type="EMBL" id="PMD60758.1"/>
    </source>
</evidence>
<organism evidence="3 4">
    <name type="scientific">Hyaloscypha bicolor E</name>
    <dbReference type="NCBI Taxonomy" id="1095630"/>
    <lineage>
        <taxon>Eukaryota</taxon>
        <taxon>Fungi</taxon>
        <taxon>Dikarya</taxon>
        <taxon>Ascomycota</taxon>
        <taxon>Pezizomycotina</taxon>
        <taxon>Leotiomycetes</taxon>
        <taxon>Helotiales</taxon>
        <taxon>Hyaloscyphaceae</taxon>
        <taxon>Hyaloscypha</taxon>
        <taxon>Hyaloscypha bicolor</taxon>
    </lineage>
</organism>
<evidence type="ECO:0000259" key="2">
    <source>
        <dbReference type="Pfam" id="PF20237"/>
    </source>
</evidence>
<feature type="transmembrane region" description="Helical" evidence="1">
    <location>
        <begin position="232"/>
        <end position="250"/>
    </location>
</feature>
<dbReference type="RefSeq" id="XP_024737662.1">
    <property type="nucleotide sequence ID" value="XM_024885806.1"/>
</dbReference>
<feature type="transmembrane region" description="Helical" evidence="1">
    <location>
        <begin position="257"/>
        <end position="277"/>
    </location>
</feature>
<keyword evidence="1" id="KW-0472">Membrane</keyword>
<keyword evidence="1" id="KW-1133">Transmembrane helix</keyword>
<dbReference type="GeneID" id="36593883"/>
<keyword evidence="1" id="KW-0812">Transmembrane</keyword>
<dbReference type="Pfam" id="PF20237">
    <property type="entry name" value="DUF6594"/>
    <property type="match status" value="1"/>
</dbReference>
<dbReference type="EMBL" id="KZ613788">
    <property type="protein sequence ID" value="PMD60758.1"/>
    <property type="molecule type" value="Genomic_DNA"/>
</dbReference>
<keyword evidence="4" id="KW-1185">Reference proteome</keyword>